<evidence type="ECO:0000313" key="2">
    <source>
        <dbReference type="Proteomes" id="UP000314294"/>
    </source>
</evidence>
<dbReference type="Proteomes" id="UP000314294">
    <property type="component" value="Unassembled WGS sequence"/>
</dbReference>
<comment type="caution">
    <text evidence="1">The sequence shown here is derived from an EMBL/GenBank/DDBJ whole genome shotgun (WGS) entry which is preliminary data.</text>
</comment>
<proteinExistence type="predicted"/>
<evidence type="ECO:0000313" key="1">
    <source>
        <dbReference type="EMBL" id="TNN24847.1"/>
    </source>
</evidence>
<keyword evidence="2" id="KW-1185">Reference proteome</keyword>
<organism evidence="1 2">
    <name type="scientific">Liparis tanakae</name>
    <name type="common">Tanaka's snailfish</name>
    <dbReference type="NCBI Taxonomy" id="230148"/>
    <lineage>
        <taxon>Eukaryota</taxon>
        <taxon>Metazoa</taxon>
        <taxon>Chordata</taxon>
        <taxon>Craniata</taxon>
        <taxon>Vertebrata</taxon>
        <taxon>Euteleostomi</taxon>
        <taxon>Actinopterygii</taxon>
        <taxon>Neopterygii</taxon>
        <taxon>Teleostei</taxon>
        <taxon>Neoteleostei</taxon>
        <taxon>Acanthomorphata</taxon>
        <taxon>Eupercaria</taxon>
        <taxon>Perciformes</taxon>
        <taxon>Cottioidei</taxon>
        <taxon>Cottales</taxon>
        <taxon>Liparidae</taxon>
        <taxon>Liparis</taxon>
    </lineage>
</organism>
<reference evidence="1 2" key="1">
    <citation type="submission" date="2019-03" db="EMBL/GenBank/DDBJ databases">
        <title>First draft genome of Liparis tanakae, snailfish: a comprehensive survey of snailfish specific genes.</title>
        <authorList>
            <person name="Kim W."/>
            <person name="Song I."/>
            <person name="Jeong J.-H."/>
            <person name="Kim D."/>
            <person name="Kim S."/>
            <person name="Ryu S."/>
            <person name="Song J.Y."/>
            <person name="Lee S.K."/>
        </authorList>
    </citation>
    <scope>NUCLEOTIDE SEQUENCE [LARGE SCALE GENOMIC DNA]</scope>
    <source>
        <tissue evidence="1">Muscle</tissue>
    </source>
</reference>
<protein>
    <submittedName>
        <fullName evidence="1">Uncharacterized protein</fullName>
    </submittedName>
</protein>
<gene>
    <name evidence="1" type="ORF">EYF80_065027</name>
</gene>
<dbReference type="EMBL" id="SRLO01014126">
    <property type="protein sequence ID" value="TNN24847.1"/>
    <property type="molecule type" value="Genomic_DNA"/>
</dbReference>
<name>A0A4Z2E7S6_9TELE</name>
<dbReference type="AlphaFoldDB" id="A0A4Z2E7S6"/>
<sequence>MAVQISKKRKVSAILSPFYSHRQTFDIEMV</sequence>
<accession>A0A4Z2E7S6</accession>